<keyword evidence="5 8" id="KW-1133">Transmembrane helix</keyword>
<proteinExistence type="inferred from homology"/>
<dbReference type="PROSITE" id="PS50850">
    <property type="entry name" value="MFS"/>
    <property type="match status" value="1"/>
</dbReference>
<keyword evidence="6 8" id="KW-0472">Membrane</keyword>
<protein>
    <submittedName>
        <fullName evidence="10">High affinity glucose transporter</fullName>
    </submittedName>
</protein>
<dbReference type="InterPro" id="IPR005828">
    <property type="entry name" value="MFS_sugar_transport-like"/>
</dbReference>
<feature type="transmembrane region" description="Helical" evidence="8">
    <location>
        <begin position="339"/>
        <end position="360"/>
    </location>
</feature>
<dbReference type="FunFam" id="1.20.1250.20:FF:000026">
    <property type="entry name" value="MFS quinate transporter QutD"/>
    <property type="match status" value="1"/>
</dbReference>
<feature type="transmembrane region" description="Helical" evidence="8">
    <location>
        <begin position="123"/>
        <end position="140"/>
    </location>
</feature>
<dbReference type="InterPro" id="IPR036259">
    <property type="entry name" value="MFS_trans_sf"/>
</dbReference>
<evidence type="ECO:0000256" key="3">
    <source>
        <dbReference type="ARBA" id="ARBA00022448"/>
    </source>
</evidence>
<feature type="transmembrane region" description="Helical" evidence="8">
    <location>
        <begin position="152"/>
        <end position="172"/>
    </location>
</feature>
<dbReference type="OrthoDB" id="4142200at2759"/>
<dbReference type="GO" id="GO:0005351">
    <property type="term" value="F:carbohydrate:proton symporter activity"/>
    <property type="evidence" value="ECO:0007669"/>
    <property type="project" value="TreeGrafter"/>
</dbReference>
<evidence type="ECO:0000256" key="5">
    <source>
        <dbReference type="ARBA" id="ARBA00022989"/>
    </source>
</evidence>
<keyword evidence="11" id="KW-1185">Reference proteome</keyword>
<feature type="transmembrane region" description="Helical" evidence="8">
    <location>
        <begin position="274"/>
        <end position="298"/>
    </location>
</feature>
<organism evidence="10 11">
    <name type="scientific">Lophiotrema nucula</name>
    <dbReference type="NCBI Taxonomy" id="690887"/>
    <lineage>
        <taxon>Eukaryota</taxon>
        <taxon>Fungi</taxon>
        <taxon>Dikarya</taxon>
        <taxon>Ascomycota</taxon>
        <taxon>Pezizomycotina</taxon>
        <taxon>Dothideomycetes</taxon>
        <taxon>Pleosporomycetidae</taxon>
        <taxon>Pleosporales</taxon>
        <taxon>Lophiotremataceae</taxon>
        <taxon>Lophiotrema</taxon>
    </lineage>
</organism>
<dbReference type="InterPro" id="IPR020846">
    <property type="entry name" value="MFS_dom"/>
</dbReference>
<feature type="transmembrane region" description="Helical" evidence="8">
    <location>
        <begin position="184"/>
        <end position="204"/>
    </location>
</feature>
<dbReference type="EMBL" id="ML977314">
    <property type="protein sequence ID" value="KAF2120394.1"/>
    <property type="molecule type" value="Genomic_DNA"/>
</dbReference>
<keyword evidence="10" id="KW-0762">Sugar transport</keyword>
<evidence type="ECO:0000256" key="7">
    <source>
        <dbReference type="RuleBase" id="RU003346"/>
    </source>
</evidence>
<accession>A0A6A5ZN33</accession>
<gene>
    <name evidence="10" type="ORF">BDV96DRAFT_486237</name>
</gene>
<reference evidence="10" key="1">
    <citation type="journal article" date="2020" name="Stud. Mycol.">
        <title>101 Dothideomycetes genomes: a test case for predicting lifestyles and emergence of pathogens.</title>
        <authorList>
            <person name="Haridas S."/>
            <person name="Albert R."/>
            <person name="Binder M."/>
            <person name="Bloem J."/>
            <person name="Labutti K."/>
            <person name="Salamov A."/>
            <person name="Andreopoulos B."/>
            <person name="Baker S."/>
            <person name="Barry K."/>
            <person name="Bills G."/>
            <person name="Bluhm B."/>
            <person name="Cannon C."/>
            <person name="Castanera R."/>
            <person name="Culley D."/>
            <person name="Daum C."/>
            <person name="Ezra D."/>
            <person name="Gonzalez J."/>
            <person name="Henrissat B."/>
            <person name="Kuo A."/>
            <person name="Liang C."/>
            <person name="Lipzen A."/>
            <person name="Lutzoni F."/>
            <person name="Magnuson J."/>
            <person name="Mondo S."/>
            <person name="Nolan M."/>
            <person name="Ohm R."/>
            <person name="Pangilinan J."/>
            <person name="Park H.-J."/>
            <person name="Ramirez L."/>
            <person name="Alfaro M."/>
            <person name="Sun H."/>
            <person name="Tritt A."/>
            <person name="Yoshinaga Y."/>
            <person name="Zwiers L.-H."/>
            <person name="Turgeon B."/>
            <person name="Goodwin S."/>
            <person name="Spatafora J."/>
            <person name="Crous P."/>
            <person name="Grigoriev I."/>
        </authorList>
    </citation>
    <scope>NUCLEOTIDE SEQUENCE</scope>
    <source>
        <strain evidence="10">CBS 627.86</strain>
    </source>
</reference>
<feature type="transmembrane region" description="Helical" evidence="8">
    <location>
        <begin position="7"/>
        <end position="32"/>
    </location>
</feature>
<dbReference type="InterPro" id="IPR005829">
    <property type="entry name" value="Sugar_transporter_CS"/>
</dbReference>
<dbReference type="PROSITE" id="PS00217">
    <property type="entry name" value="SUGAR_TRANSPORT_2"/>
    <property type="match status" value="1"/>
</dbReference>
<comment type="subcellular location">
    <subcellularLocation>
        <location evidence="1">Membrane</location>
        <topology evidence="1">Multi-pass membrane protein</topology>
    </subcellularLocation>
</comment>
<dbReference type="InterPro" id="IPR050360">
    <property type="entry name" value="MFS_Sugar_Transporters"/>
</dbReference>
<evidence type="ECO:0000256" key="1">
    <source>
        <dbReference type="ARBA" id="ARBA00004141"/>
    </source>
</evidence>
<dbReference type="Pfam" id="PF00083">
    <property type="entry name" value="Sugar_tr"/>
    <property type="match status" value="1"/>
</dbReference>
<feature type="transmembrane region" description="Helical" evidence="8">
    <location>
        <begin position="422"/>
        <end position="441"/>
    </location>
</feature>
<feature type="transmembrane region" description="Helical" evidence="8">
    <location>
        <begin position="386"/>
        <end position="410"/>
    </location>
</feature>
<evidence type="ECO:0000256" key="2">
    <source>
        <dbReference type="ARBA" id="ARBA00010992"/>
    </source>
</evidence>
<dbReference type="NCBIfam" id="TIGR00879">
    <property type="entry name" value="SP"/>
    <property type="match status" value="1"/>
</dbReference>
<dbReference type="PROSITE" id="PS00216">
    <property type="entry name" value="SUGAR_TRANSPORT_1"/>
    <property type="match status" value="2"/>
</dbReference>
<dbReference type="AlphaFoldDB" id="A0A6A5ZN33"/>
<evidence type="ECO:0000259" key="9">
    <source>
        <dbReference type="PROSITE" id="PS50850"/>
    </source>
</evidence>
<keyword evidence="3 7" id="KW-0813">Transport</keyword>
<evidence type="ECO:0000313" key="11">
    <source>
        <dbReference type="Proteomes" id="UP000799770"/>
    </source>
</evidence>
<evidence type="ECO:0000256" key="4">
    <source>
        <dbReference type="ARBA" id="ARBA00022692"/>
    </source>
</evidence>
<dbReference type="PANTHER" id="PTHR48022">
    <property type="entry name" value="PLASTIDIC GLUCOSE TRANSPORTER 4"/>
    <property type="match status" value="1"/>
</dbReference>
<feature type="transmembrane region" description="Helical" evidence="8">
    <location>
        <begin position="67"/>
        <end position="85"/>
    </location>
</feature>
<dbReference type="Proteomes" id="UP000799770">
    <property type="component" value="Unassembled WGS sequence"/>
</dbReference>
<feature type="transmembrane region" description="Helical" evidence="8">
    <location>
        <begin position="310"/>
        <end position="330"/>
    </location>
</feature>
<feature type="domain" description="Major facilitator superfamily (MFS) profile" evidence="9">
    <location>
        <begin position="10"/>
        <end position="475"/>
    </location>
</feature>
<evidence type="ECO:0000256" key="8">
    <source>
        <dbReference type="SAM" id="Phobius"/>
    </source>
</evidence>
<evidence type="ECO:0000313" key="10">
    <source>
        <dbReference type="EMBL" id="KAF2120394.1"/>
    </source>
</evidence>
<evidence type="ECO:0000256" key="6">
    <source>
        <dbReference type="ARBA" id="ARBA00023136"/>
    </source>
</evidence>
<dbReference type="Gene3D" id="1.20.1250.20">
    <property type="entry name" value="MFS general substrate transporter like domains"/>
    <property type="match status" value="1"/>
</dbReference>
<dbReference type="PANTHER" id="PTHR48022:SF7">
    <property type="entry name" value="MAJOR FACILITATOR SUPERFAMILY (MFS) PROFILE DOMAIN-CONTAINING PROTEIN-RELATED"/>
    <property type="match status" value="1"/>
</dbReference>
<name>A0A6A5ZN33_9PLEO</name>
<comment type="similarity">
    <text evidence="2 7">Belongs to the major facilitator superfamily. Sugar transporter (TC 2.A.1.1) family.</text>
</comment>
<keyword evidence="4 8" id="KW-0812">Transmembrane</keyword>
<dbReference type="CDD" id="cd17356">
    <property type="entry name" value="MFS_HXT"/>
    <property type="match status" value="1"/>
</dbReference>
<dbReference type="InterPro" id="IPR003663">
    <property type="entry name" value="Sugar/inositol_transpt"/>
</dbReference>
<feature type="transmembrane region" description="Helical" evidence="8">
    <location>
        <begin position="97"/>
        <end position="117"/>
    </location>
</feature>
<sequence length="534" mass="58689">MYQIGNIYIITAIAVIGGGLFGFDISSMSAILGTQQYRCYFNQGPHGPGFDDDPKCSGPRSDVQGGITAAMPGGSFVGALASGFLSDKLGRKRAIQVGAVFWVLGSIIVCASQNIGMLVAGRFINGFSVGICSAQVPVYVSELAPPSKRGRVVGAQQWAITWGILIMFYISYGCSYIDGAKAFRIPWGLQMLPAVLLFIGLLFLPESPRWLAKHDRWEEAHEVLALVHAKGDKSAPFVTLELGEIRSMVEFEQQNNDVSYFELVKPKMINRLHIGIFTQIWSQLTGMNVMMYYITYVFGMAGLSGDTNLIASSIQYVINVGMTIFALVFIDRWGRRGPLLVGSTLMATWLFANAGLMATYGSPAPPGGVDNVAEESWQISGAPARAVIACTYLFVASFAPTWGPVSWIYPPELFPLRVRGKAVSVTTASNWIFNFALSYFVPPAFVNIQWKVYIIFGVFCTAMTIHVFFMFPETSGKTLEEVEEMFLEGVPAWKTHVDYHKTRRAEHGEIDSEKAAAFRHESPVRTETAEAAKV</sequence>
<dbReference type="GO" id="GO:0016020">
    <property type="term" value="C:membrane"/>
    <property type="evidence" value="ECO:0007669"/>
    <property type="project" value="UniProtKB-SubCell"/>
</dbReference>
<dbReference type="PRINTS" id="PR00171">
    <property type="entry name" value="SUGRTRNSPORT"/>
</dbReference>
<feature type="transmembrane region" description="Helical" evidence="8">
    <location>
        <begin position="453"/>
        <end position="471"/>
    </location>
</feature>
<dbReference type="SUPFAM" id="SSF103473">
    <property type="entry name" value="MFS general substrate transporter"/>
    <property type="match status" value="1"/>
</dbReference>